<accession>A0A146MD72</accession>
<dbReference type="PANTHER" id="PTHR12398">
    <property type="entry name" value="PROTEIN PHOSPHATASE INHIBITOR"/>
    <property type="match status" value="1"/>
</dbReference>
<dbReference type="GO" id="GO:0009966">
    <property type="term" value="P:regulation of signal transduction"/>
    <property type="evidence" value="ECO:0007669"/>
    <property type="project" value="InterPro"/>
</dbReference>
<dbReference type="Gene3D" id="6.10.250.1050">
    <property type="match status" value="1"/>
</dbReference>
<proteinExistence type="inferred from homology"/>
<dbReference type="GO" id="GO:0004864">
    <property type="term" value="F:protein phosphatase inhibitor activity"/>
    <property type="evidence" value="ECO:0007669"/>
    <property type="project" value="InterPro"/>
</dbReference>
<protein>
    <submittedName>
        <fullName evidence="4">Protein phosphatase inhibitor 2</fullName>
    </submittedName>
</protein>
<comment type="similarity">
    <text evidence="1">Belongs to the protein phosphatase inhibitor 2 family.</text>
</comment>
<feature type="compositionally biased region" description="Acidic residues" evidence="2">
    <location>
        <begin position="124"/>
        <end position="133"/>
    </location>
</feature>
<evidence type="ECO:0000313" key="4">
    <source>
        <dbReference type="EMBL" id="JAQ17369.1"/>
    </source>
</evidence>
<dbReference type="EMBL" id="GDHC01001260">
    <property type="protein sequence ID" value="JAQ17369.1"/>
    <property type="molecule type" value="Transcribed_RNA"/>
</dbReference>
<reference evidence="4" key="1">
    <citation type="journal article" date="2016" name="Gigascience">
        <title>De novo construction of an expanded transcriptome assembly for the western tarnished plant bug, Lygus hesperus.</title>
        <authorList>
            <person name="Tassone E.E."/>
            <person name="Geib S.M."/>
            <person name="Hall B."/>
            <person name="Fabrick J.A."/>
            <person name="Brent C.S."/>
            <person name="Hull J.J."/>
        </authorList>
    </citation>
    <scope>NUCLEOTIDE SEQUENCE</scope>
</reference>
<name>A0A146MD72_LYGHE</name>
<feature type="compositionally biased region" description="Basic and acidic residues" evidence="2">
    <location>
        <begin position="71"/>
        <end position="82"/>
    </location>
</feature>
<feature type="compositionally biased region" description="Basic and acidic residues" evidence="2">
    <location>
        <begin position="102"/>
        <end position="115"/>
    </location>
</feature>
<dbReference type="PANTHER" id="PTHR12398:SF20">
    <property type="entry name" value="PROTEIN PHOSPHATASE 1 REGULATORY INHIBITOR SUBUNIT 2"/>
    <property type="match status" value="1"/>
</dbReference>
<dbReference type="AlphaFoldDB" id="A0A146MD72"/>
<dbReference type="EMBL" id="GDHC01008779">
    <property type="protein sequence ID" value="JAQ09850.1"/>
    <property type="molecule type" value="Transcribed_RNA"/>
</dbReference>
<evidence type="ECO:0000313" key="3">
    <source>
        <dbReference type="EMBL" id="JAQ09850.1"/>
    </source>
</evidence>
<feature type="region of interest" description="Disordered" evidence="2">
    <location>
        <begin position="69"/>
        <end position="139"/>
    </location>
</feature>
<organism evidence="4">
    <name type="scientific">Lygus hesperus</name>
    <name type="common">Western plant bug</name>
    <dbReference type="NCBI Taxonomy" id="30085"/>
    <lineage>
        <taxon>Eukaryota</taxon>
        <taxon>Metazoa</taxon>
        <taxon>Ecdysozoa</taxon>
        <taxon>Arthropoda</taxon>
        <taxon>Hexapoda</taxon>
        <taxon>Insecta</taxon>
        <taxon>Pterygota</taxon>
        <taxon>Neoptera</taxon>
        <taxon>Paraneoptera</taxon>
        <taxon>Hemiptera</taxon>
        <taxon>Heteroptera</taxon>
        <taxon>Panheteroptera</taxon>
        <taxon>Cimicomorpha</taxon>
        <taxon>Miridae</taxon>
        <taxon>Mirini</taxon>
        <taxon>Lygus</taxon>
    </lineage>
</organism>
<feature type="region of interest" description="Disordered" evidence="2">
    <location>
        <begin position="1"/>
        <end position="55"/>
    </location>
</feature>
<gene>
    <name evidence="4" type="primary">Ppp1r2_2</name>
    <name evidence="3" type="synonym">Ppp1r2_0</name>
    <name evidence="4" type="ORF">g.78356</name>
    <name evidence="3" type="ORF">g.78358</name>
</gene>
<dbReference type="Pfam" id="PF04979">
    <property type="entry name" value="IPP-2"/>
    <property type="match status" value="1"/>
</dbReference>
<evidence type="ECO:0000256" key="1">
    <source>
        <dbReference type="ARBA" id="ARBA00005472"/>
    </source>
</evidence>
<evidence type="ECO:0000256" key="2">
    <source>
        <dbReference type="SAM" id="MobiDB-lite"/>
    </source>
</evidence>
<sequence length="170" mass="19465">MFEVMDKNKHSGNSLDPKENLKRQPKKGILKPSASFEVEGQKSCPSKPCRPSGSKAMKFDEMNILETLHPPGKDYGHMKIDEPNTPYEKAMPDETDTVDADELTKRLEMGKDKVPKAMQVSSSSEEEEEESEEDREKRKQFVMKRKAHYNEFLAAKQALQALDDEDEEEE</sequence>
<dbReference type="InterPro" id="IPR007062">
    <property type="entry name" value="PPI-2"/>
</dbReference>